<reference evidence="7 8" key="1">
    <citation type="submission" date="2019-02" db="EMBL/GenBank/DDBJ databases">
        <title>Kribbella capetownensis sp. nov. and Kribbella speibonae sp. nov., isolated from soil.</title>
        <authorList>
            <person name="Curtis S.M."/>
            <person name="Norton I."/>
            <person name="Everest G.J."/>
            <person name="Meyers P.R."/>
        </authorList>
    </citation>
    <scope>NUCLEOTIDE SEQUENCE [LARGE SCALE GENOMIC DNA]</scope>
    <source>
        <strain evidence="7 8">KCTC 29219</strain>
    </source>
</reference>
<protein>
    <submittedName>
        <fullName evidence="7">LysE family translocator</fullName>
    </submittedName>
</protein>
<dbReference type="OrthoDB" id="3175972at2"/>
<dbReference type="Pfam" id="PF01810">
    <property type="entry name" value="LysE"/>
    <property type="match status" value="1"/>
</dbReference>
<dbReference type="PANTHER" id="PTHR30086">
    <property type="entry name" value="ARGININE EXPORTER PROTEIN ARGO"/>
    <property type="match status" value="1"/>
</dbReference>
<dbReference type="GO" id="GO:0005886">
    <property type="term" value="C:plasma membrane"/>
    <property type="evidence" value="ECO:0007669"/>
    <property type="project" value="UniProtKB-SubCell"/>
</dbReference>
<keyword evidence="4 6" id="KW-1133">Transmembrane helix</keyword>
<proteinExistence type="predicted"/>
<dbReference type="EMBL" id="SJJZ01000002">
    <property type="protein sequence ID" value="TCC08102.1"/>
    <property type="molecule type" value="Genomic_DNA"/>
</dbReference>
<evidence type="ECO:0000256" key="1">
    <source>
        <dbReference type="ARBA" id="ARBA00004651"/>
    </source>
</evidence>
<evidence type="ECO:0000256" key="4">
    <source>
        <dbReference type="ARBA" id="ARBA00022989"/>
    </source>
</evidence>
<feature type="transmembrane region" description="Helical" evidence="6">
    <location>
        <begin position="89"/>
        <end position="114"/>
    </location>
</feature>
<evidence type="ECO:0000313" key="8">
    <source>
        <dbReference type="Proteomes" id="UP000292346"/>
    </source>
</evidence>
<feature type="transmembrane region" description="Helical" evidence="6">
    <location>
        <begin position="165"/>
        <end position="185"/>
    </location>
</feature>
<feature type="transmembrane region" description="Helical" evidence="6">
    <location>
        <begin position="197"/>
        <end position="223"/>
    </location>
</feature>
<comment type="subcellular location">
    <subcellularLocation>
        <location evidence="1">Cell membrane</location>
        <topology evidence="1">Multi-pass membrane protein</topology>
    </subcellularLocation>
</comment>
<dbReference type="Proteomes" id="UP000292346">
    <property type="component" value="Unassembled WGS sequence"/>
</dbReference>
<keyword evidence="3 6" id="KW-0812">Transmembrane</keyword>
<name>A0A4R0HGS8_9ACTN</name>
<accession>A0A4R0HGS8</accession>
<keyword evidence="5 6" id="KW-0472">Membrane</keyword>
<evidence type="ECO:0000256" key="3">
    <source>
        <dbReference type="ARBA" id="ARBA00022692"/>
    </source>
</evidence>
<dbReference type="GO" id="GO:0015171">
    <property type="term" value="F:amino acid transmembrane transporter activity"/>
    <property type="evidence" value="ECO:0007669"/>
    <property type="project" value="TreeGrafter"/>
</dbReference>
<organism evidence="7 8">
    <name type="scientific">Kribbella soli</name>
    <dbReference type="NCBI Taxonomy" id="1124743"/>
    <lineage>
        <taxon>Bacteria</taxon>
        <taxon>Bacillati</taxon>
        <taxon>Actinomycetota</taxon>
        <taxon>Actinomycetes</taxon>
        <taxon>Propionibacteriales</taxon>
        <taxon>Kribbellaceae</taxon>
        <taxon>Kribbella</taxon>
    </lineage>
</organism>
<dbReference type="AlphaFoldDB" id="A0A4R0HGS8"/>
<sequence>MSRCPISPPRDTATYFTDRTGRPGLTANWQRSSVPSLRERAKARIGGIMPSGTTVLSFCLAALVVLVVPGPSVAYVVACSLRHGRAAGLASVLGLELGALVHVVAAAAGLGAVLASSPDLFRLIRYVGAAYLLVMGVRELRPPNDSAPKHRAVPRSRLRMIRDGILVDLLNPKTVLFFLAFLPQFVRPAEGSGPTQILVLGACFVLLAVACDATYATIAGTLAPRINQSPQARRRIKQTTGGVYLTLAGLAVLT</sequence>
<feature type="transmembrane region" description="Helical" evidence="6">
    <location>
        <begin position="55"/>
        <end position="77"/>
    </location>
</feature>
<evidence type="ECO:0000256" key="6">
    <source>
        <dbReference type="SAM" id="Phobius"/>
    </source>
</evidence>
<dbReference type="PANTHER" id="PTHR30086:SF20">
    <property type="entry name" value="ARGININE EXPORTER PROTEIN ARGO-RELATED"/>
    <property type="match status" value="1"/>
</dbReference>
<keyword evidence="8" id="KW-1185">Reference proteome</keyword>
<comment type="caution">
    <text evidence="7">The sequence shown here is derived from an EMBL/GenBank/DDBJ whole genome shotgun (WGS) entry which is preliminary data.</text>
</comment>
<gene>
    <name evidence="7" type="ORF">E0H45_19485</name>
</gene>
<keyword evidence="2" id="KW-1003">Cell membrane</keyword>
<dbReference type="InterPro" id="IPR001123">
    <property type="entry name" value="LeuE-type"/>
</dbReference>
<evidence type="ECO:0000256" key="5">
    <source>
        <dbReference type="ARBA" id="ARBA00023136"/>
    </source>
</evidence>
<evidence type="ECO:0000313" key="7">
    <source>
        <dbReference type="EMBL" id="TCC08102.1"/>
    </source>
</evidence>
<evidence type="ECO:0000256" key="2">
    <source>
        <dbReference type="ARBA" id="ARBA00022475"/>
    </source>
</evidence>